<evidence type="ECO:0000313" key="2">
    <source>
        <dbReference type="Proteomes" id="UP000315540"/>
    </source>
</evidence>
<keyword evidence="2" id="KW-1185">Reference proteome</keyword>
<dbReference type="RefSeq" id="WP_140597212.1">
    <property type="nucleotide sequence ID" value="NZ_VFWZ01000009.1"/>
</dbReference>
<name>A0A504J7Y9_9FLAO</name>
<proteinExistence type="predicted"/>
<protein>
    <submittedName>
        <fullName evidence="1">Uncharacterized protein</fullName>
    </submittedName>
</protein>
<comment type="caution">
    <text evidence="1">The sequence shown here is derived from an EMBL/GenBank/DDBJ whole genome shotgun (WGS) entry which is preliminary data.</text>
</comment>
<dbReference type="InterPro" id="IPR043749">
    <property type="entry name" value="DUF5694"/>
</dbReference>
<dbReference type="Pfam" id="PF18950">
    <property type="entry name" value="DUF5694"/>
    <property type="match status" value="1"/>
</dbReference>
<dbReference type="EMBL" id="VFWZ01000009">
    <property type="protein sequence ID" value="TPN82281.1"/>
    <property type="molecule type" value="Genomic_DNA"/>
</dbReference>
<dbReference type="AlphaFoldDB" id="A0A504J7Y9"/>
<reference evidence="1 2" key="1">
    <citation type="submission" date="2019-06" db="EMBL/GenBank/DDBJ databases">
        <authorList>
            <person name="Meng X."/>
        </authorList>
    </citation>
    <scope>NUCLEOTIDE SEQUENCE [LARGE SCALE GENOMIC DNA]</scope>
    <source>
        <strain evidence="1 2">M625</strain>
    </source>
</reference>
<gene>
    <name evidence="1" type="ORF">FHK87_22925</name>
</gene>
<dbReference type="Proteomes" id="UP000315540">
    <property type="component" value="Unassembled WGS sequence"/>
</dbReference>
<evidence type="ECO:0000313" key="1">
    <source>
        <dbReference type="EMBL" id="TPN82281.1"/>
    </source>
</evidence>
<accession>A0A504J7Y9</accession>
<organism evidence="1 2">
    <name type="scientific">Aquimarina algicola</name>
    <dbReference type="NCBI Taxonomy" id="2589995"/>
    <lineage>
        <taxon>Bacteria</taxon>
        <taxon>Pseudomonadati</taxon>
        <taxon>Bacteroidota</taxon>
        <taxon>Flavobacteriia</taxon>
        <taxon>Flavobacteriales</taxon>
        <taxon>Flavobacteriaceae</taxon>
        <taxon>Aquimarina</taxon>
    </lineage>
</organism>
<dbReference type="OrthoDB" id="7055505at2"/>
<sequence length="284" mass="32665">MKVITFLFYCFVFHLISYAQEQSKVEIALLGTFHFNQVHNLDQPNTNFFGEVLQSDLGNVLDKLKAYKPDRIYIEREPRFQKAVDSLFLLYQNDKVQLKDISGGAGEVYQLAFRLAKELKLRSPLCVNHYESTSQELLNSGKNIEIYRNDLKSFQQLGRGIVGDFIKGKTSLLKTLELMNTPENIRKSHRLFFNTPAYVKEGSFANYKNIDATSMDTNYVGAEFISLFYKRNLKIYSNILNAQLDKGGIKILMITGQTHVGVLQELLQNNINFKVVPLHNYLKL</sequence>